<dbReference type="AlphaFoldDB" id="A0A0M0G9F6"/>
<dbReference type="Gene3D" id="2.40.128.20">
    <property type="match status" value="1"/>
</dbReference>
<dbReference type="EMBL" id="LGUF01000007">
    <property type="protein sequence ID" value="KON86071.1"/>
    <property type="molecule type" value="Genomic_DNA"/>
</dbReference>
<evidence type="ECO:0000313" key="2">
    <source>
        <dbReference type="Proteomes" id="UP000037109"/>
    </source>
</evidence>
<dbReference type="SUPFAM" id="SSF50814">
    <property type="entry name" value="Lipocalins"/>
    <property type="match status" value="1"/>
</dbReference>
<dbReference type="InterPro" id="IPR012674">
    <property type="entry name" value="Calycin"/>
</dbReference>
<reference evidence="2" key="1">
    <citation type="submission" date="2015-07" db="EMBL/GenBank/DDBJ databases">
        <title>Fjat-10036 dsm4.</title>
        <authorList>
            <person name="Liu B."/>
            <person name="Wang J."/>
            <person name="Zhu Y."/>
            <person name="Liu G."/>
            <person name="Chen Q."/>
            <person name="Chen Z."/>
            <person name="Lan J."/>
            <person name="Che J."/>
            <person name="Ge C."/>
            <person name="Shi H."/>
            <person name="Pan Z."/>
            <person name="Liu X."/>
        </authorList>
    </citation>
    <scope>NUCLEOTIDE SEQUENCE [LARGE SCALE GENOMIC DNA]</scope>
    <source>
        <strain evidence="2">DSM 4</strain>
    </source>
</reference>
<comment type="caution">
    <text evidence="1">The sequence shown here is derived from an EMBL/GenBank/DDBJ whole genome shotgun (WGS) entry which is preliminary data.</text>
</comment>
<proteinExistence type="predicted"/>
<protein>
    <recommendedName>
        <fullName evidence="3">DUF1934 domain-containing protein</fullName>
    </recommendedName>
</protein>
<sequence length="150" mass="17171">MSSRSAEQMPVKINVKTDIRKLGSKETFELTAFGRYYKKDSARFLQYDEVMEEGTVKTIIKMSDADGLILRSGAVKMRLPFRMNKKLRGSYETPYGVFEMGTVTKRMVHQYDDESGEGSIDILYDLKMQGSQAGTYHLAITFEEENNEHS</sequence>
<gene>
    <name evidence="1" type="ORF">AF332_04070</name>
</gene>
<dbReference type="RefSeq" id="WP_053433430.1">
    <property type="nucleotide sequence ID" value="NZ_LGUF01000007.1"/>
</dbReference>
<dbReference type="Pfam" id="PF09148">
    <property type="entry name" value="DUF1934"/>
    <property type="match status" value="1"/>
</dbReference>
<dbReference type="InterPro" id="IPR015231">
    <property type="entry name" value="DUF1934"/>
</dbReference>
<dbReference type="Proteomes" id="UP000037109">
    <property type="component" value="Unassembled WGS sequence"/>
</dbReference>
<organism evidence="1 2">
    <name type="scientific">Sporosarcina globispora</name>
    <name type="common">Bacillus globisporus</name>
    <dbReference type="NCBI Taxonomy" id="1459"/>
    <lineage>
        <taxon>Bacteria</taxon>
        <taxon>Bacillati</taxon>
        <taxon>Bacillota</taxon>
        <taxon>Bacilli</taxon>
        <taxon>Bacillales</taxon>
        <taxon>Caryophanaceae</taxon>
        <taxon>Sporosarcina</taxon>
    </lineage>
</organism>
<keyword evidence="2" id="KW-1185">Reference proteome</keyword>
<accession>A0A0M0G9F6</accession>
<name>A0A0M0G9F6_SPOGL</name>
<evidence type="ECO:0000313" key="1">
    <source>
        <dbReference type="EMBL" id="KON86071.1"/>
    </source>
</evidence>
<dbReference type="PATRIC" id="fig|1459.3.peg.838"/>
<evidence type="ECO:0008006" key="3">
    <source>
        <dbReference type="Google" id="ProtNLM"/>
    </source>
</evidence>
<dbReference type="STRING" id="1459.AF332_04070"/>